<dbReference type="FunFam" id="1.10.3730.10:FF:000001">
    <property type="entry name" value="Pyrroline-5-carboxylate reductase"/>
    <property type="match status" value="1"/>
</dbReference>
<comment type="subcellular location">
    <subcellularLocation>
        <location evidence="4">Cytoplasm</location>
    </subcellularLocation>
</comment>
<comment type="similarity">
    <text evidence="1 4 7">Belongs to the pyrroline-5-carboxylate reductase family.</text>
</comment>
<feature type="domain" description="Pyrroline-5-carboxylate reductase catalytic N-terminal" evidence="8">
    <location>
        <begin position="4"/>
        <end position="97"/>
    </location>
</feature>
<dbReference type="Gene3D" id="3.40.50.720">
    <property type="entry name" value="NAD(P)-binding Rossmann-like Domain"/>
    <property type="match status" value="1"/>
</dbReference>
<dbReference type="EMBL" id="LSZQ01000026">
    <property type="protein sequence ID" value="KXU36968.1"/>
    <property type="molecule type" value="Genomic_DNA"/>
</dbReference>
<evidence type="ECO:0000256" key="3">
    <source>
        <dbReference type="ARBA" id="ARBA00023002"/>
    </source>
</evidence>
<keyword evidence="4" id="KW-0963">Cytoplasm</keyword>
<evidence type="ECO:0000256" key="2">
    <source>
        <dbReference type="ARBA" id="ARBA00022857"/>
    </source>
</evidence>
<evidence type="ECO:0000313" key="11">
    <source>
        <dbReference type="Proteomes" id="UP000070058"/>
    </source>
</evidence>
<dbReference type="InterPro" id="IPR053790">
    <property type="entry name" value="P5CR-like_CS"/>
</dbReference>
<dbReference type="AlphaFoldDB" id="A0A139SQZ2"/>
<comment type="catalytic activity">
    <reaction evidence="4 7">
        <text>L-proline + NADP(+) = (S)-1-pyrroline-5-carboxylate + NADPH + 2 H(+)</text>
        <dbReference type="Rhea" id="RHEA:14109"/>
        <dbReference type="ChEBI" id="CHEBI:15378"/>
        <dbReference type="ChEBI" id="CHEBI:17388"/>
        <dbReference type="ChEBI" id="CHEBI:57783"/>
        <dbReference type="ChEBI" id="CHEBI:58349"/>
        <dbReference type="ChEBI" id="CHEBI:60039"/>
        <dbReference type="EC" id="1.5.1.2"/>
    </reaction>
</comment>
<dbReference type="SUPFAM" id="SSF48179">
    <property type="entry name" value="6-phosphogluconate dehydrogenase C-terminal domain-like"/>
    <property type="match status" value="1"/>
</dbReference>
<evidence type="ECO:0000313" key="10">
    <source>
        <dbReference type="EMBL" id="KXU36968.1"/>
    </source>
</evidence>
<evidence type="ECO:0000256" key="4">
    <source>
        <dbReference type="HAMAP-Rule" id="MF_01925"/>
    </source>
</evidence>
<evidence type="ECO:0000259" key="8">
    <source>
        <dbReference type="Pfam" id="PF03807"/>
    </source>
</evidence>
<dbReference type="Pfam" id="PF14748">
    <property type="entry name" value="P5CR_dimer"/>
    <property type="match status" value="1"/>
</dbReference>
<dbReference type="HAMAP" id="MF_01925">
    <property type="entry name" value="P5C_reductase"/>
    <property type="match status" value="1"/>
</dbReference>
<dbReference type="PANTHER" id="PTHR11645:SF0">
    <property type="entry name" value="PYRROLINE-5-CARBOXYLATE REDUCTASE 3"/>
    <property type="match status" value="1"/>
</dbReference>
<dbReference type="Pfam" id="PF03807">
    <property type="entry name" value="F420_oxidored"/>
    <property type="match status" value="1"/>
</dbReference>
<dbReference type="PANTHER" id="PTHR11645">
    <property type="entry name" value="PYRROLINE-5-CARBOXYLATE REDUCTASE"/>
    <property type="match status" value="1"/>
</dbReference>
<keyword evidence="11" id="KW-1185">Reference proteome</keyword>
<accession>A0A139SQZ2</accession>
<feature type="binding site" evidence="6">
    <location>
        <position position="35"/>
    </location>
    <ligand>
        <name>NADP(+)</name>
        <dbReference type="ChEBI" id="CHEBI:58349"/>
    </ligand>
</feature>
<dbReference type="GO" id="GO:0004735">
    <property type="term" value="F:pyrroline-5-carboxylate reductase activity"/>
    <property type="evidence" value="ECO:0007669"/>
    <property type="project" value="UniProtKB-UniRule"/>
</dbReference>
<dbReference type="InterPro" id="IPR029036">
    <property type="entry name" value="P5CR_dimer"/>
</dbReference>
<dbReference type="OrthoDB" id="9805754at2"/>
<name>A0A139SQZ2_9BACT</name>
<dbReference type="InterPro" id="IPR036291">
    <property type="entry name" value="NAD(P)-bd_dom_sf"/>
</dbReference>
<reference evidence="11" key="1">
    <citation type="submission" date="2016-02" db="EMBL/GenBank/DDBJ databases">
        <authorList>
            <person name="Sanders J.G."/>
            <person name="Lin J.Y."/>
            <person name="Wertz J.T."/>
            <person name="Russell J.A."/>
            <person name="Moreau C.S."/>
            <person name="Powell S."/>
        </authorList>
    </citation>
    <scope>NUCLEOTIDE SEQUENCE [LARGE SCALE GENOMIC DNA]</scope>
    <source>
        <strain evidence="11">CAG34</strain>
    </source>
</reference>
<keyword evidence="2 4" id="KW-0521">NADP</keyword>
<comment type="catalytic activity">
    <reaction evidence="4">
        <text>L-proline + NAD(+) = (S)-1-pyrroline-5-carboxylate + NADH + 2 H(+)</text>
        <dbReference type="Rhea" id="RHEA:14105"/>
        <dbReference type="ChEBI" id="CHEBI:15378"/>
        <dbReference type="ChEBI" id="CHEBI:17388"/>
        <dbReference type="ChEBI" id="CHEBI:57540"/>
        <dbReference type="ChEBI" id="CHEBI:57945"/>
        <dbReference type="ChEBI" id="CHEBI:60039"/>
        <dbReference type="EC" id="1.5.1.2"/>
    </reaction>
</comment>
<feature type="binding site" evidence="6">
    <location>
        <begin position="8"/>
        <end position="13"/>
    </location>
    <ligand>
        <name>NADP(+)</name>
        <dbReference type="ChEBI" id="CHEBI:58349"/>
    </ligand>
</feature>
<comment type="pathway">
    <text evidence="4 7">Amino-acid biosynthesis; L-proline biosynthesis; L-proline from L-glutamate 5-semialdehyde: step 1/1.</text>
</comment>
<keyword evidence="4 7" id="KW-0641">Proline biosynthesis</keyword>
<dbReference type="STRING" id="1548207.AXK11_03120"/>
<dbReference type="GO" id="GO:0055129">
    <property type="term" value="P:L-proline biosynthetic process"/>
    <property type="evidence" value="ECO:0007669"/>
    <property type="project" value="UniProtKB-UniRule"/>
</dbReference>
<dbReference type="InterPro" id="IPR000304">
    <property type="entry name" value="Pyrroline-COOH_reductase"/>
</dbReference>
<evidence type="ECO:0000256" key="6">
    <source>
        <dbReference type="PIRSR" id="PIRSR000193-1"/>
    </source>
</evidence>
<feature type="binding site" evidence="6">
    <location>
        <begin position="69"/>
        <end position="72"/>
    </location>
    <ligand>
        <name>NADP(+)</name>
        <dbReference type="ChEBI" id="CHEBI:58349"/>
    </ligand>
</feature>
<dbReference type="Proteomes" id="UP000070058">
    <property type="component" value="Unassembled WGS sequence"/>
</dbReference>
<comment type="caution">
    <text evidence="10">The sequence shown here is derived from an EMBL/GenBank/DDBJ whole genome shotgun (WGS) entry which is preliminary data.</text>
</comment>
<dbReference type="Gene3D" id="1.10.3730.10">
    <property type="entry name" value="ProC C-terminal domain-like"/>
    <property type="match status" value="1"/>
</dbReference>
<feature type="domain" description="Pyrroline-5-carboxylate reductase dimerisation" evidence="9">
    <location>
        <begin position="160"/>
        <end position="262"/>
    </location>
</feature>
<protein>
    <recommendedName>
        <fullName evidence="4 5">Pyrroline-5-carboxylate reductase</fullName>
        <shortName evidence="4">P5C reductase</shortName>
        <shortName evidence="4">P5CR</shortName>
        <ecNumber evidence="4 5">1.5.1.2</ecNumber>
    </recommendedName>
    <alternativeName>
        <fullName evidence="4">PCA reductase</fullName>
    </alternativeName>
</protein>
<evidence type="ECO:0000259" key="9">
    <source>
        <dbReference type="Pfam" id="PF14748"/>
    </source>
</evidence>
<dbReference type="UniPathway" id="UPA00098">
    <property type="reaction ID" value="UER00361"/>
</dbReference>
<organism evidence="10 11">
    <name type="scientific">Cephaloticoccus primus</name>
    <dbReference type="NCBI Taxonomy" id="1548207"/>
    <lineage>
        <taxon>Bacteria</taxon>
        <taxon>Pseudomonadati</taxon>
        <taxon>Verrucomicrobiota</taxon>
        <taxon>Opitutia</taxon>
        <taxon>Opitutales</taxon>
        <taxon>Opitutaceae</taxon>
        <taxon>Cephaloticoccus</taxon>
    </lineage>
</organism>
<dbReference type="NCBIfam" id="TIGR00112">
    <property type="entry name" value="proC"/>
    <property type="match status" value="1"/>
</dbReference>
<comment type="function">
    <text evidence="4">Catalyzes the reduction of 1-pyrroline-5-carboxylate (PCA) to L-proline.</text>
</comment>
<dbReference type="PROSITE" id="PS00521">
    <property type="entry name" value="P5CR"/>
    <property type="match status" value="1"/>
</dbReference>
<dbReference type="SUPFAM" id="SSF51735">
    <property type="entry name" value="NAD(P)-binding Rossmann-fold domains"/>
    <property type="match status" value="1"/>
</dbReference>
<dbReference type="RefSeq" id="WP_068629158.1">
    <property type="nucleotide sequence ID" value="NZ_LSZQ01000026.1"/>
</dbReference>
<sequence length="268" mass="27436">MSPKIAFLGAGNMAAAMVAGLLKNGHPPAEIACYTASGQSAQRLAASTGIAQAHSIPALLDGAELLVIAFKPQHLATRDPALVEATAGKLIVSVMVGKTLAQLRAAFPAARAWVRAMPNTPGRIGAGVTAWAALAPLDAADRAHIEALLAPLGRVLEVAEPQINDIAAVSGSGPAFFFEFAAALSEAAQAAGFPEKLAQELVVETLLGSAKLLAQSGEPPEALRNQVTSPNGTTLAGLHQMEAGGLRQIIRQTVLAAQARGLEIARDT</sequence>
<dbReference type="PIRSF" id="PIRSF000193">
    <property type="entry name" value="Pyrrol-5-carb_rd"/>
    <property type="match status" value="1"/>
</dbReference>
<evidence type="ECO:0000256" key="7">
    <source>
        <dbReference type="RuleBase" id="RU003903"/>
    </source>
</evidence>
<dbReference type="InterPro" id="IPR008927">
    <property type="entry name" value="6-PGluconate_DH-like_C_sf"/>
</dbReference>
<gene>
    <name evidence="4" type="primary">proC</name>
    <name evidence="10" type="ORF">AXK11_03120</name>
</gene>
<dbReference type="InterPro" id="IPR028939">
    <property type="entry name" value="P5C_Rdtase_cat_N"/>
</dbReference>
<keyword evidence="4 7" id="KW-0028">Amino-acid biosynthesis</keyword>
<evidence type="ECO:0000256" key="5">
    <source>
        <dbReference type="NCBIfam" id="TIGR00112"/>
    </source>
</evidence>
<evidence type="ECO:0000256" key="1">
    <source>
        <dbReference type="ARBA" id="ARBA00005525"/>
    </source>
</evidence>
<keyword evidence="3 4" id="KW-0560">Oxidoreductase</keyword>
<dbReference type="GO" id="GO:0005737">
    <property type="term" value="C:cytoplasm"/>
    <property type="evidence" value="ECO:0007669"/>
    <property type="project" value="UniProtKB-SubCell"/>
</dbReference>
<proteinExistence type="inferred from homology"/>
<dbReference type="EC" id="1.5.1.2" evidence="4 5"/>